<accession>A0ABV2SGT1</accession>
<reference evidence="1 2" key="1">
    <citation type="submission" date="2024-06" db="EMBL/GenBank/DDBJ databases">
        <title>Genomic Encyclopedia of Type Strains, Phase V (KMG-V): Genome sequencing to study the core and pangenomes of soil and plant-associated prokaryotes.</title>
        <authorList>
            <person name="Whitman W."/>
        </authorList>
    </citation>
    <scope>NUCLEOTIDE SEQUENCE [LARGE SCALE GENOMIC DNA]</scope>
    <source>
        <strain evidence="1 2">NE40</strain>
    </source>
</reference>
<proteinExistence type="predicted"/>
<dbReference type="Proteomes" id="UP001549366">
    <property type="component" value="Unassembled WGS sequence"/>
</dbReference>
<evidence type="ECO:0000313" key="1">
    <source>
        <dbReference type="EMBL" id="MET4756986.1"/>
    </source>
</evidence>
<organism evidence="1 2">
    <name type="scientific">Endozoicomonas lisbonensis</name>
    <dbReference type="NCBI Taxonomy" id="3120522"/>
    <lineage>
        <taxon>Bacteria</taxon>
        <taxon>Pseudomonadati</taxon>
        <taxon>Pseudomonadota</taxon>
        <taxon>Gammaproteobacteria</taxon>
        <taxon>Oceanospirillales</taxon>
        <taxon>Endozoicomonadaceae</taxon>
        <taxon>Endozoicomonas</taxon>
    </lineage>
</organism>
<sequence>MNTKRYKKTVTRTFCALFTNPIDNRGAKKTNQNRTVKINKNNLLPAPVNFGAVSHFTTRPAKHLGYSLIQSPGAVNAETSAHTLAFCE</sequence>
<comment type="caution">
    <text evidence="1">The sequence shown here is derived from an EMBL/GenBank/DDBJ whole genome shotgun (WGS) entry which is preliminary data.</text>
</comment>
<name>A0ABV2SGT1_9GAMM</name>
<protein>
    <submittedName>
        <fullName evidence="1">Uncharacterized protein</fullName>
    </submittedName>
</protein>
<gene>
    <name evidence="1" type="ORF">V5J35_002178</name>
</gene>
<keyword evidence="2" id="KW-1185">Reference proteome</keyword>
<evidence type="ECO:0000313" key="2">
    <source>
        <dbReference type="Proteomes" id="UP001549366"/>
    </source>
</evidence>
<dbReference type="EMBL" id="JBEWTB010000002">
    <property type="protein sequence ID" value="MET4756986.1"/>
    <property type="molecule type" value="Genomic_DNA"/>
</dbReference>